<dbReference type="AlphaFoldDB" id="A0A3P6ABI8"/>
<feature type="region of interest" description="Disordered" evidence="1">
    <location>
        <begin position="23"/>
        <end position="54"/>
    </location>
</feature>
<proteinExistence type="predicted"/>
<protein>
    <submittedName>
        <fullName evidence="2">Uncharacterized protein</fullName>
    </submittedName>
</protein>
<name>A0A3P6ABI8_BRACM</name>
<gene>
    <name evidence="2" type="ORF">BRAA03T13748Z</name>
</gene>
<evidence type="ECO:0000313" key="2">
    <source>
        <dbReference type="EMBL" id="VDC82530.1"/>
    </source>
</evidence>
<evidence type="ECO:0000256" key="1">
    <source>
        <dbReference type="SAM" id="MobiDB-lite"/>
    </source>
</evidence>
<reference evidence="2" key="1">
    <citation type="submission" date="2018-11" db="EMBL/GenBank/DDBJ databases">
        <authorList>
            <consortium name="Genoscope - CEA"/>
            <person name="William W."/>
        </authorList>
    </citation>
    <scope>NUCLEOTIDE SEQUENCE</scope>
</reference>
<sequence length="79" mass="9437">MPKLSSLIFRHHIFRRKRRRHDDDFFPFSSRSSHERSKQQQLHASRAYRRETEGNRDERTFFITEAAVWSLTTSGAAVT</sequence>
<accession>A0A3P6ABI8</accession>
<dbReference type="EMBL" id="LR031572">
    <property type="protein sequence ID" value="VDC82530.1"/>
    <property type="molecule type" value="Genomic_DNA"/>
</dbReference>
<organism evidence="2">
    <name type="scientific">Brassica campestris</name>
    <name type="common">Field mustard</name>
    <dbReference type="NCBI Taxonomy" id="3711"/>
    <lineage>
        <taxon>Eukaryota</taxon>
        <taxon>Viridiplantae</taxon>
        <taxon>Streptophyta</taxon>
        <taxon>Embryophyta</taxon>
        <taxon>Tracheophyta</taxon>
        <taxon>Spermatophyta</taxon>
        <taxon>Magnoliopsida</taxon>
        <taxon>eudicotyledons</taxon>
        <taxon>Gunneridae</taxon>
        <taxon>Pentapetalae</taxon>
        <taxon>rosids</taxon>
        <taxon>malvids</taxon>
        <taxon>Brassicales</taxon>
        <taxon>Brassicaceae</taxon>
        <taxon>Brassiceae</taxon>
        <taxon>Brassica</taxon>
    </lineage>
</organism>